<evidence type="ECO:0000256" key="4">
    <source>
        <dbReference type="RuleBase" id="RU367013"/>
    </source>
</evidence>
<dbReference type="GO" id="GO:0031201">
    <property type="term" value="C:SNARE complex"/>
    <property type="evidence" value="ECO:0007669"/>
    <property type="project" value="TreeGrafter"/>
</dbReference>
<evidence type="ECO:0000313" key="5">
    <source>
        <dbReference type="EMBL" id="BAN65060.1"/>
    </source>
</evidence>
<evidence type="ECO:0000256" key="1">
    <source>
        <dbReference type="ARBA" id="ARBA00010050"/>
    </source>
</evidence>
<comment type="subcellular location">
    <subcellularLocation>
        <location evidence="4">Membrane</location>
        <topology evidence="4">Peripheral membrane protein</topology>
    </subcellularLocation>
</comment>
<evidence type="ECO:0000256" key="2">
    <source>
        <dbReference type="ARBA" id="ARBA00022448"/>
    </source>
</evidence>
<dbReference type="InterPro" id="IPR000744">
    <property type="entry name" value="NSF_attach"/>
</dbReference>
<dbReference type="PANTHER" id="PTHR13768:SF8">
    <property type="entry name" value="ALPHA-SOLUBLE NSF ATTACHMENT PROTEIN"/>
    <property type="match status" value="1"/>
</dbReference>
<dbReference type="SMART" id="SM00028">
    <property type="entry name" value="TPR"/>
    <property type="match status" value="2"/>
</dbReference>
<dbReference type="GO" id="GO:0035494">
    <property type="term" value="P:SNARE complex disassembly"/>
    <property type="evidence" value="ECO:0007669"/>
    <property type="project" value="TreeGrafter"/>
</dbReference>
<accession>S6C8W0</accession>
<dbReference type="PANTHER" id="PTHR13768">
    <property type="entry name" value="SOLUBLE NSF ATTACHMENT PROTEIN SNAP"/>
    <property type="match status" value="1"/>
</dbReference>
<dbReference type="AlphaFoldDB" id="S6C8W0"/>
<reference evidence="5" key="1">
    <citation type="journal article" date="2014" name="BMC Genomics">
        <title>The Babesia bovis gene and promoter model: an update from full-length EST analysis.</title>
        <authorList>
            <person name="Yamagishi J."/>
            <person name="Wakaguri H."/>
            <person name="Yokoyama N."/>
            <person name="Yamashita R."/>
            <person name="Suzuki Y."/>
            <person name="Xuan X."/>
            <person name="Igarashi I."/>
        </authorList>
    </citation>
    <scope>NUCLEOTIDE SEQUENCE</scope>
    <source>
        <strain evidence="5">Texas</strain>
    </source>
</reference>
<dbReference type="GO" id="GO:0006886">
    <property type="term" value="P:intracellular protein transport"/>
    <property type="evidence" value="ECO:0007669"/>
    <property type="project" value="UniProtKB-UniRule"/>
</dbReference>
<dbReference type="VEuPathDB" id="PiroplasmaDB:BBOV_II005240"/>
<dbReference type="InterPro" id="IPR011990">
    <property type="entry name" value="TPR-like_helical_dom_sf"/>
</dbReference>
<keyword evidence="4" id="KW-0931">ER-Golgi transport</keyword>
<dbReference type="CDD" id="cd15832">
    <property type="entry name" value="SNAP"/>
    <property type="match status" value="1"/>
</dbReference>
<keyword evidence="4" id="KW-0472">Membrane</keyword>
<dbReference type="GO" id="GO:0005483">
    <property type="term" value="F:soluble NSF attachment protein activity"/>
    <property type="evidence" value="ECO:0007669"/>
    <property type="project" value="TreeGrafter"/>
</dbReference>
<keyword evidence="3 4" id="KW-0653">Protein transport</keyword>
<dbReference type="Pfam" id="PF14938">
    <property type="entry name" value="SNAP"/>
    <property type="match status" value="1"/>
</dbReference>
<dbReference type="InterPro" id="IPR019734">
    <property type="entry name" value="TPR_rpt"/>
</dbReference>
<gene>
    <name evidence="5" type="primary">BBOV_II005240</name>
</gene>
<sequence length="314" mass="35277">MADAADLERRARKSSKGGFIQFFLGGDDKDAHDLYNQAANIYKQQQQWQDAYRCYLEAANLGEKKSEFIFAASNLIEASNALLKQNEHTTEHIDLLLRASGLYNRQGRFAQSGRILKNAADAFEARGDHKNAIDFYLKSSEFYELDEFGKVSASQVRMKYAELASQHSGKYTEAIKVCRSLLYYSTQIYESEAHKSLGNQLLQYGAKDTFLKAGLLHLAACDATDAQIAFNKYGAADPKFTTSREGRFLKALIDACDAEDHDMFQKAVVDYDGISRLDPWKVHMLVKIRETLPKSHVDVGSVPAGHPGRTTREH</sequence>
<evidence type="ECO:0000256" key="3">
    <source>
        <dbReference type="ARBA" id="ARBA00022927"/>
    </source>
</evidence>
<comment type="similarity">
    <text evidence="1 4">Belongs to the SNAP family.</text>
</comment>
<dbReference type="GO" id="GO:0005774">
    <property type="term" value="C:vacuolar membrane"/>
    <property type="evidence" value="ECO:0007669"/>
    <property type="project" value="TreeGrafter"/>
</dbReference>
<name>S6C8W0_BABBO</name>
<organism evidence="5">
    <name type="scientific">Babesia bovis</name>
    <dbReference type="NCBI Taxonomy" id="5865"/>
    <lineage>
        <taxon>Eukaryota</taxon>
        <taxon>Sar</taxon>
        <taxon>Alveolata</taxon>
        <taxon>Apicomplexa</taxon>
        <taxon>Aconoidasida</taxon>
        <taxon>Piroplasmida</taxon>
        <taxon>Babesiidae</taxon>
        <taxon>Babesia</taxon>
    </lineage>
</organism>
<comment type="function">
    <text evidence="4">Required for vesicular transport between the endoplasmic reticulum and the Golgi apparatus.</text>
</comment>
<dbReference type="Gene3D" id="1.25.40.10">
    <property type="entry name" value="Tetratricopeptide repeat domain"/>
    <property type="match status" value="1"/>
</dbReference>
<proteinExistence type="evidence at transcript level"/>
<dbReference type="SUPFAM" id="SSF48452">
    <property type="entry name" value="TPR-like"/>
    <property type="match status" value="1"/>
</dbReference>
<protein>
    <submittedName>
        <fullName evidence="5">SNAP protein, putative</fullName>
    </submittedName>
</protein>
<keyword evidence="2 4" id="KW-0813">Transport</keyword>
<dbReference type="GO" id="GO:0019905">
    <property type="term" value="F:syntaxin binding"/>
    <property type="evidence" value="ECO:0007669"/>
    <property type="project" value="TreeGrafter"/>
</dbReference>
<dbReference type="EMBL" id="AK441266">
    <property type="protein sequence ID" value="BAN65060.1"/>
    <property type="molecule type" value="mRNA"/>
</dbReference>
<dbReference type="PRINTS" id="PR00448">
    <property type="entry name" value="NSFATTACHMNT"/>
</dbReference>